<evidence type="ECO:0000256" key="3">
    <source>
        <dbReference type="SAM" id="MobiDB-lite"/>
    </source>
</evidence>
<feature type="region of interest" description="Disordered" evidence="3">
    <location>
        <begin position="1"/>
        <end position="22"/>
    </location>
</feature>
<evidence type="ECO:0000313" key="4">
    <source>
        <dbReference type="EMBL" id="ACO66116.1"/>
    </source>
</evidence>
<dbReference type="PANTHER" id="PTHR46093">
    <property type="entry name" value="ACYL-COA-BINDING DOMAIN-CONTAINING PROTEIN 5"/>
    <property type="match status" value="1"/>
</dbReference>
<dbReference type="OMA" id="GWISKRS"/>
<protein>
    <recommendedName>
        <fullName evidence="6">Galactose oxidase</fullName>
    </recommendedName>
</protein>
<dbReference type="PANTHER" id="PTHR46093:SF13">
    <property type="entry name" value="RAB9 EFFECTOR PROTEIN WITH KELCH MOTIFS"/>
    <property type="match status" value="1"/>
</dbReference>
<evidence type="ECO:0008006" key="6">
    <source>
        <dbReference type="Google" id="ProtNLM"/>
    </source>
</evidence>
<dbReference type="RefSeq" id="XP_002504858.1">
    <property type="nucleotide sequence ID" value="XM_002504812.1"/>
</dbReference>
<dbReference type="eggNOG" id="KOG0379">
    <property type="taxonomic scope" value="Eukaryota"/>
</dbReference>
<dbReference type="Pfam" id="PF24681">
    <property type="entry name" value="Kelch_KLHDC2_KLHL20_DRC7"/>
    <property type="match status" value="2"/>
</dbReference>
<sequence length="334" mass="36073">MRWTEASFTNGQPPPSPRSGHSATVVNGGEVVVFGGLHTSNFIGETVVLSLSEGRWWRPPSAAVGGPGPRAFHCAVAVDKQLFVICGRTGRQQHGDTWVLDTTTWEWRPMGRMPGAVGSDTIAPRDFGTAQRVGGTDKIVLFGGYDGKKWLSDAHVLDTANGVWRALNFPSPSPSPRSGHAMSTAQNGRHLLFGGQGPNGTLCHDLWALRGVDETRDDDHDEWTRLQLRGDAPAARAGHALVALDRFIVVFGGGGGKGWMSKQQEYRNDLHVIDRESMRWRRLAGSAPSEAGRGGLAPTQPGPRAFHAMCRVGERALLIGGFTGSEALNDAWWL</sequence>
<organism evidence="4 5">
    <name type="scientific">Micromonas commoda (strain RCC299 / NOUM17 / CCMP2709)</name>
    <name type="common">Picoplanktonic green alga</name>
    <dbReference type="NCBI Taxonomy" id="296587"/>
    <lineage>
        <taxon>Eukaryota</taxon>
        <taxon>Viridiplantae</taxon>
        <taxon>Chlorophyta</taxon>
        <taxon>Mamiellophyceae</taxon>
        <taxon>Mamiellales</taxon>
        <taxon>Mamiellaceae</taxon>
        <taxon>Micromonas</taxon>
    </lineage>
</organism>
<dbReference type="FunCoup" id="C1EDU6">
    <property type="interactions" value="730"/>
</dbReference>
<feature type="compositionally biased region" description="Polar residues" evidence="3">
    <location>
        <begin position="1"/>
        <end position="11"/>
    </location>
</feature>
<dbReference type="InterPro" id="IPR006652">
    <property type="entry name" value="Kelch_1"/>
</dbReference>
<dbReference type="EMBL" id="CP001330">
    <property type="protein sequence ID" value="ACO66116.1"/>
    <property type="molecule type" value="Genomic_DNA"/>
</dbReference>
<keyword evidence="2" id="KW-0677">Repeat</keyword>
<gene>
    <name evidence="4" type="ORF">MICPUN_86619</name>
</gene>
<dbReference type="KEGG" id="mis:MICPUN_86619"/>
<dbReference type="Gene3D" id="2.120.10.80">
    <property type="entry name" value="Kelch-type beta propeller"/>
    <property type="match status" value="2"/>
</dbReference>
<dbReference type="SUPFAM" id="SSF117281">
    <property type="entry name" value="Kelch motif"/>
    <property type="match status" value="1"/>
</dbReference>
<dbReference type="STRING" id="296587.C1EDU6"/>
<keyword evidence="1" id="KW-0880">Kelch repeat</keyword>
<proteinExistence type="predicted"/>
<dbReference type="GeneID" id="8247592"/>
<reference evidence="4 5" key="1">
    <citation type="journal article" date="2009" name="Science">
        <title>Green evolution and dynamic adaptations revealed by genomes of the marine picoeukaryotes Micromonas.</title>
        <authorList>
            <person name="Worden A.Z."/>
            <person name="Lee J.H."/>
            <person name="Mock T."/>
            <person name="Rouze P."/>
            <person name="Simmons M.P."/>
            <person name="Aerts A.L."/>
            <person name="Allen A.E."/>
            <person name="Cuvelier M.L."/>
            <person name="Derelle E."/>
            <person name="Everett M.V."/>
            <person name="Foulon E."/>
            <person name="Grimwood J."/>
            <person name="Gundlach H."/>
            <person name="Henrissat B."/>
            <person name="Napoli C."/>
            <person name="McDonald S.M."/>
            <person name="Parker M.S."/>
            <person name="Rombauts S."/>
            <person name="Salamov A."/>
            <person name="Von Dassow P."/>
            <person name="Badger J.H."/>
            <person name="Coutinho P.M."/>
            <person name="Demir E."/>
            <person name="Dubchak I."/>
            <person name="Gentemann C."/>
            <person name="Eikrem W."/>
            <person name="Gready J.E."/>
            <person name="John U."/>
            <person name="Lanier W."/>
            <person name="Lindquist E.A."/>
            <person name="Lucas S."/>
            <person name="Mayer K.F."/>
            <person name="Moreau H."/>
            <person name="Not F."/>
            <person name="Otillar R."/>
            <person name="Panaud O."/>
            <person name="Pangilinan J."/>
            <person name="Paulsen I."/>
            <person name="Piegu B."/>
            <person name="Poliakov A."/>
            <person name="Robbens S."/>
            <person name="Schmutz J."/>
            <person name="Toulza E."/>
            <person name="Wyss T."/>
            <person name="Zelensky A."/>
            <person name="Zhou K."/>
            <person name="Armbrust E.V."/>
            <person name="Bhattacharya D."/>
            <person name="Goodenough U.W."/>
            <person name="Van de Peer Y."/>
            <person name="Grigoriev I.V."/>
        </authorList>
    </citation>
    <scope>NUCLEOTIDE SEQUENCE [LARGE SCALE GENOMIC DNA]</scope>
    <source>
        <strain evidence="5">RCC299 / NOUM17</strain>
    </source>
</reference>
<accession>C1EDU6</accession>
<dbReference type="Proteomes" id="UP000002009">
    <property type="component" value="Chromosome 11"/>
</dbReference>
<dbReference type="InParanoid" id="C1EDU6"/>
<name>C1EDU6_MICCC</name>
<dbReference type="SMART" id="SM00612">
    <property type="entry name" value="Kelch"/>
    <property type="match status" value="3"/>
</dbReference>
<evidence type="ECO:0000256" key="2">
    <source>
        <dbReference type="ARBA" id="ARBA00022737"/>
    </source>
</evidence>
<dbReference type="InterPro" id="IPR015915">
    <property type="entry name" value="Kelch-typ_b-propeller"/>
</dbReference>
<feature type="non-terminal residue" evidence="4">
    <location>
        <position position="334"/>
    </location>
</feature>
<dbReference type="OrthoDB" id="498360at2759"/>
<evidence type="ECO:0000313" key="5">
    <source>
        <dbReference type="Proteomes" id="UP000002009"/>
    </source>
</evidence>
<evidence type="ECO:0000256" key="1">
    <source>
        <dbReference type="ARBA" id="ARBA00022441"/>
    </source>
</evidence>
<keyword evidence="5" id="KW-1185">Reference proteome</keyword>
<dbReference type="AlphaFoldDB" id="C1EDU6"/>